<dbReference type="EMBL" id="JASCZI010091006">
    <property type="protein sequence ID" value="MED6148380.1"/>
    <property type="molecule type" value="Genomic_DNA"/>
</dbReference>
<dbReference type="PANTHER" id="PTHR48061">
    <property type="entry name" value="LEUCINE-RICH REPEAT RECEPTOR PROTEIN KINASE EMS1-LIKE-RELATED"/>
    <property type="match status" value="1"/>
</dbReference>
<reference evidence="9 10" key="1">
    <citation type="journal article" date="2023" name="Plants (Basel)">
        <title>Bridging the Gap: Combining Genomics and Transcriptomics Approaches to Understand Stylosanthes scabra, an Orphan Legume from the Brazilian Caatinga.</title>
        <authorList>
            <person name="Ferreira-Neto J.R.C."/>
            <person name="da Silva M.D."/>
            <person name="Binneck E."/>
            <person name="de Melo N.F."/>
            <person name="da Silva R.H."/>
            <person name="de Melo A.L.T.M."/>
            <person name="Pandolfi V."/>
            <person name="Bustamante F.O."/>
            <person name="Brasileiro-Vidal A.C."/>
            <person name="Benko-Iseppon A.M."/>
        </authorList>
    </citation>
    <scope>NUCLEOTIDE SEQUENCE [LARGE SCALE GENOMIC DNA]</scope>
    <source>
        <tissue evidence="9">Leaves</tissue>
    </source>
</reference>
<comment type="caution">
    <text evidence="9">The sequence shown here is derived from an EMBL/GenBank/DDBJ whole genome shotgun (WGS) entry which is preliminary data.</text>
</comment>
<evidence type="ECO:0000256" key="4">
    <source>
        <dbReference type="ARBA" id="ARBA00022989"/>
    </source>
</evidence>
<keyword evidence="2" id="KW-0812">Transmembrane</keyword>
<evidence type="ECO:0000256" key="8">
    <source>
        <dbReference type="SAM" id="SignalP"/>
    </source>
</evidence>
<dbReference type="InterPro" id="IPR046956">
    <property type="entry name" value="RLP23-like"/>
</dbReference>
<evidence type="ECO:0000256" key="1">
    <source>
        <dbReference type="ARBA" id="ARBA00004479"/>
    </source>
</evidence>
<keyword evidence="5" id="KW-0472">Membrane</keyword>
<keyword evidence="7" id="KW-0325">Glycoprotein</keyword>
<dbReference type="Proteomes" id="UP001341840">
    <property type="component" value="Unassembled WGS sequence"/>
</dbReference>
<evidence type="ECO:0000256" key="5">
    <source>
        <dbReference type="ARBA" id="ARBA00023136"/>
    </source>
</evidence>
<evidence type="ECO:0000313" key="9">
    <source>
        <dbReference type="EMBL" id="MED6148380.1"/>
    </source>
</evidence>
<keyword evidence="10" id="KW-1185">Reference proteome</keyword>
<gene>
    <name evidence="9" type="ORF">PIB30_052732</name>
</gene>
<protein>
    <submittedName>
        <fullName evidence="9">Uncharacterized protein</fullName>
    </submittedName>
</protein>
<dbReference type="InterPro" id="IPR032675">
    <property type="entry name" value="LRR_dom_sf"/>
</dbReference>
<feature type="chain" id="PRO_5046158965" evidence="8">
    <location>
        <begin position="23"/>
        <end position="199"/>
    </location>
</feature>
<organism evidence="9 10">
    <name type="scientific">Stylosanthes scabra</name>
    <dbReference type="NCBI Taxonomy" id="79078"/>
    <lineage>
        <taxon>Eukaryota</taxon>
        <taxon>Viridiplantae</taxon>
        <taxon>Streptophyta</taxon>
        <taxon>Embryophyta</taxon>
        <taxon>Tracheophyta</taxon>
        <taxon>Spermatophyta</taxon>
        <taxon>Magnoliopsida</taxon>
        <taxon>eudicotyledons</taxon>
        <taxon>Gunneridae</taxon>
        <taxon>Pentapetalae</taxon>
        <taxon>rosids</taxon>
        <taxon>fabids</taxon>
        <taxon>Fabales</taxon>
        <taxon>Fabaceae</taxon>
        <taxon>Papilionoideae</taxon>
        <taxon>50 kb inversion clade</taxon>
        <taxon>dalbergioids sensu lato</taxon>
        <taxon>Dalbergieae</taxon>
        <taxon>Pterocarpus clade</taxon>
        <taxon>Stylosanthes</taxon>
    </lineage>
</organism>
<keyword evidence="4" id="KW-1133">Transmembrane helix</keyword>
<dbReference type="Gene3D" id="3.80.10.10">
    <property type="entry name" value="Ribonuclease Inhibitor"/>
    <property type="match status" value="1"/>
</dbReference>
<accession>A0ABU6THZ5</accession>
<name>A0ABU6THZ5_9FABA</name>
<sequence>MKIQAAVLLFLVISIIHCTCLSEVISGRCLDHQWSLLLQLKNDFTFDPFTATKLSSWNESGQAMYGALENSSSLFSLRHLQFLNLEAKLFNSSIPSGFNKLNNLNHLNWADAGFVGQVPTKNFQLTRLVTLVLSISNYLKLDNLNLGKLVQNLTNIINMYLDYVSISGEGHEWHNSLLLMPYLQELSLTACGLMGTFLP</sequence>
<evidence type="ECO:0000256" key="6">
    <source>
        <dbReference type="ARBA" id="ARBA00023170"/>
    </source>
</evidence>
<proteinExistence type="predicted"/>
<evidence type="ECO:0000256" key="2">
    <source>
        <dbReference type="ARBA" id="ARBA00022692"/>
    </source>
</evidence>
<evidence type="ECO:0000313" key="10">
    <source>
        <dbReference type="Proteomes" id="UP001341840"/>
    </source>
</evidence>
<keyword evidence="3 8" id="KW-0732">Signal</keyword>
<feature type="signal peptide" evidence="8">
    <location>
        <begin position="1"/>
        <end position="22"/>
    </location>
</feature>
<dbReference type="SUPFAM" id="SSF52058">
    <property type="entry name" value="L domain-like"/>
    <property type="match status" value="1"/>
</dbReference>
<keyword evidence="6" id="KW-0675">Receptor</keyword>
<comment type="subcellular location">
    <subcellularLocation>
        <location evidence="1">Membrane</location>
        <topology evidence="1">Single-pass type I membrane protein</topology>
    </subcellularLocation>
</comment>
<evidence type="ECO:0000256" key="7">
    <source>
        <dbReference type="ARBA" id="ARBA00023180"/>
    </source>
</evidence>
<dbReference type="PANTHER" id="PTHR48061:SF49">
    <property type="entry name" value="DISEASE RESISTANCE FAMILY PROTEIN_LRR PROTEIN"/>
    <property type="match status" value="1"/>
</dbReference>
<evidence type="ECO:0000256" key="3">
    <source>
        <dbReference type="ARBA" id="ARBA00022729"/>
    </source>
</evidence>